<dbReference type="PIRSF" id="PIRSF016134">
    <property type="entry name" value="UCP016134"/>
    <property type="match status" value="1"/>
</dbReference>
<name>A0ABY4EGG6_9BACI</name>
<proteinExistence type="predicted"/>
<organism evidence="2 3">
    <name type="scientific">Halobacillus salinarum</name>
    <dbReference type="NCBI Taxonomy" id="2932257"/>
    <lineage>
        <taxon>Bacteria</taxon>
        <taxon>Bacillati</taxon>
        <taxon>Bacillota</taxon>
        <taxon>Bacilli</taxon>
        <taxon>Bacillales</taxon>
        <taxon>Bacillaceae</taxon>
        <taxon>Halobacillus</taxon>
    </lineage>
</organism>
<dbReference type="SUPFAM" id="SSF88697">
    <property type="entry name" value="PUA domain-like"/>
    <property type="match status" value="1"/>
</dbReference>
<sequence>MIHFMGLNENPFQLIRQGDKLYEIRLNDTKRKRLRKGDQIEFTCLPDKRETLLVDILDLRTFVSFDQLFKTIPKEDLAKENCSHEELLNSTYQIYTKEQENKWGALAIQISLSSRFFPLRTIFSS</sequence>
<dbReference type="Gene3D" id="2.30.130.30">
    <property type="entry name" value="Hypothetical protein"/>
    <property type="match status" value="1"/>
</dbReference>
<evidence type="ECO:0000313" key="3">
    <source>
        <dbReference type="Proteomes" id="UP000831787"/>
    </source>
</evidence>
<accession>A0ABY4EGG6</accession>
<reference evidence="2 3" key="1">
    <citation type="submission" date="2022-04" db="EMBL/GenBank/DDBJ databases">
        <title>Halobacillus sp. isolated from saltern.</title>
        <authorList>
            <person name="Won M."/>
            <person name="Lee C.-M."/>
            <person name="Woen H.-Y."/>
            <person name="Kwon S.-W."/>
        </authorList>
    </citation>
    <scope>NUCLEOTIDE SEQUENCE [LARGE SCALE GENOMIC DNA]</scope>
    <source>
        <strain evidence="2 3">SSBR10-3</strain>
    </source>
</reference>
<dbReference type="CDD" id="cd06555">
    <property type="entry name" value="ASCH_PF0470_like"/>
    <property type="match status" value="1"/>
</dbReference>
<dbReference type="RefSeq" id="WP_244708925.1">
    <property type="nucleotide sequence ID" value="NZ_CP095073.1"/>
</dbReference>
<dbReference type="InterPro" id="IPR016645">
    <property type="entry name" value="UCP016134"/>
</dbReference>
<feature type="domain" description="ASCH" evidence="1">
    <location>
        <begin position="5"/>
        <end position="114"/>
    </location>
</feature>
<evidence type="ECO:0000313" key="2">
    <source>
        <dbReference type="EMBL" id="UOQ43566.1"/>
    </source>
</evidence>
<dbReference type="SMART" id="SM01022">
    <property type="entry name" value="ASCH"/>
    <property type="match status" value="1"/>
</dbReference>
<dbReference type="InterPro" id="IPR007374">
    <property type="entry name" value="ASCH_domain"/>
</dbReference>
<dbReference type="EMBL" id="CP095073">
    <property type="protein sequence ID" value="UOQ43566.1"/>
    <property type="molecule type" value="Genomic_DNA"/>
</dbReference>
<keyword evidence="3" id="KW-1185">Reference proteome</keyword>
<dbReference type="Proteomes" id="UP000831787">
    <property type="component" value="Chromosome"/>
</dbReference>
<dbReference type="Pfam" id="PF04266">
    <property type="entry name" value="ASCH"/>
    <property type="match status" value="1"/>
</dbReference>
<dbReference type="InterPro" id="IPR015947">
    <property type="entry name" value="PUA-like_sf"/>
</dbReference>
<gene>
    <name evidence="2" type="ORF">MUN89_16855</name>
</gene>
<protein>
    <submittedName>
        <fullName evidence="2">ASCH domain-containing protein</fullName>
    </submittedName>
</protein>
<evidence type="ECO:0000259" key="1">
    <source>
        <dbReference type="SMART" id="SM01022"/>
    </source>
</evidence>